<accession>A0A1H3LP01</accession>
<reference evidence="2" key="1">
    <citation type="submission" date="2016-10" db="EMBL/GenBank/DDBJ databases">
        <authorList>
            <person name="Varghese N."/>
            <person name="Submissions S."/>
        </authorList>
    </citation>
    <scope>NUCLEOTIDE SEQUENCE [LARGE SCALE GENOMIC DNA]</scope>
    <source>
        <strain evidence="2">ANC 5109</strain>
    </source>
</reference>
<dbReference type="Gene3D" id="3.30.310.50">
    <property type="entry name" value="Alpha-D-phosphohexomutase, C-terminal domain"/>
    <property type="match status" value="1"/>
</dbReference>
<name>A0A1H3LP01_9GAMM</name>
<evidence type="ECO:0000313" key="1">
    <source>
        <dbReference type="EMBL" id="SDY66152.1"/>
    </source>
</evidence>
<proteinExistence type="predicted"/>
<dbReference type="InterPro" id="IPR014543">
    <property type="entry name" value="UCP028291"/>
</dbReference>
<dbReference type="EMBL" id="FNPK01000019">
    <property type="protein sequence ID" value="SDY66152.1"/>
    <property type="molecule type" value="Genomic_DNA"/>
</dbReference>
<dbReference type="Proteomes" id="UP000199035">
    <property type="component" value="Unassembled WGS sequence"/>
</dbReference>
<sequence length="91" mass="10459">MKSHTQISTAEAARIAKRLLNHWKHKFEVAETEANFTIFMPDSTVQLTPQPDALLVSIDSTLEDLSRLEQVVLDHLSRMAQQEFTATWQHQ</sequence>
<gene>
    <name evidence="1" type="ORF">SAMN05421643_11931</name>
</gene>
<dbReference type="RefSeq" id="WP_092691654.1">
    <property type="nucleotide sequence ID" value="NZ_FNPK01000019.1"/>
</dbReference>
<dbReference type="Pfam" id="PF09981">
    <property type="entry name" value="DUF2218"/>
    <property type="match status" value="1"/>
</dbReference>
<dbReference type="AlphaFoldDB" id="A0A1H3LP01"/>
<evidence type="ECO:0000313" key="2">
    <source>
        <dbReference type="Proteomes" id="UP000199035"/>
    </source>
</evidence>
<evidence type="ECO:0008006" key="3">
    <source>
        <dbReference type="Google" id="ProtNLM"/>
    </source>
</evidence>
<keyword evidence="2" id="KW-1185">Reference proteome</keyword>
<organism evidence="1 2">
    <name type="scientific">Acinetobacter kyonggiensis</name>
    <dbReference type="NCBI Taxonomy" id="595670"/>
    <lineage>
        <taxon>Bacteria</taxon>
        <taxon>Pseudomonadati</taxon>
        <taxon>Pseudomonadota</taxon>
        <taxon>Gammaproteobacteria</taxon>
        <taxon>Moraxellales</taxon>
        <taxon>Moraxellaceae</taxon>
        <taxon>Acinetobacter</taxon>
    </lineage>
</organism>
<protein>
    <recommendedName>
        <fullName evidence="3">DUF2218 domain-containing protein</fullName>
    </recommendedName>
</protein>